<dbReference type="AlphaFoldDB" id="A0A370E126"/>
<dbReference type="EMBL" id="QFXD01000076">
    <property type="protein sequence ID" value="RDH92148.1"/>
    <property type="molecule type" value="Genomic_DNA"/>
</dbReference>
<dbReference type="Pfam" id="PF00571">
    <property type="entry name" value="CBS"/>
    <property type="match status" value="1"/>
</dbReference>
<gene>
    <name evidence="3" type="ORF">DIZ79_04325</name>
</gene>
<dbReference type="InterPro" id="IPR000644">
    <property type="entry name" value="CBS_dom"/>
</dbReference>
<feature type="domain" description="CBS" evidence="2">
    <location>
        <begin position="63"/>
        <end position="118"/>
    </location>
</feature>
<accession>A0A370E126</accession>
<dbReference type="SUPFAM" id="SSF54631">
    <property type="entry name" value="CBS-domain pair"/>
    <property type="match status" value="1"/>
</dbReference>
<dbReference type="PROSITE" id="PS51371">
    <property type="entry name" value="CBS"/>
    <property type="match status" value="1"/>
</dbReference>
<name>A0A370E126_9GAMM</name>
<comment type="caution">
    <text evidence="3">The sequence shown here is derived from an EMBL/GenBank/DDBJ whole genome shotgun (WGS) entry which is preliminary data.</text>
</comment>
<protein>
    <recommendedName>
        <fullName evidence="2">CBS domain-containing protein</fullName>
    </recommendedName>
</protein>
<dbReference type="Gene3D" id="3.10.580.10">
    <property type="entry name" value="CBS-domain"/>
    <property type="match status" value="1"/>
</dbReference>
<evidence type="ECO:0000259" key="2">
    <source>
        <dbReference type="PROSITE" id="PS51371"/>
    </source>
</evidence>
<evidence type="ECO:0000313" key="3">
    <source>
        <dbReference type="EMBL" id="RDH92148.1"/>
    </source>
</evidence>
<evidence type="ECO:0000256" key="1">
    <source>
        <dbReference type="PROSITE-ProRule" id="PRU00703"/>
    </source>
</evidence>
<sequence length="118" mass="13023">MPVVAEDGSFLGVFGVNCLLKLVLPKAAIMEKGLTSLSFVYETLGDLHQRLKGMEHEPISICMKQDVEIVTPDTSLVETLLVLYRNRTSIPVVDPENNMLLGMISYWDVGEKILSAEG</sequence>
<dbReference type="Proteomes" id="UP000255508">
    <property type="component" value="Unassembled WGS sequence"/>
</dbReference>
<keyword evidence="1" id="KW-0129">CBS domain</keyword>
<proteinExistence type="predicted"/>
<evidence type="ECO:0000313" key="4">
    <source>
        <dbReference type="Proteomes" id="UP000255508"/>
    </source>
</evidence>
<dbReference type="InterPro" id="IPR046342">
    <property type="entry name" value="CBS_dom_sf"/>
</dbReference>
<reference evidence="3 4" key="1">
    <citation type="journal article" date="2018" name="ISME J.">
        <title>Endosymbiont genomes yield clues of tubeworm success.</title>
        <authorList>
            <person name="Li Y."/>
            <person name="Liles M.R."/>
            <person name="Halanych K.M."/>
        </authorList>
    </citation>
    <scope>NUCLEOTIDE SEQUENCE [LARGE SCALE GENOMIC DNA]</scope>
    <source>
        <strain evidence="3">A1422</strain>
    </source>
</reference>
<organism evidence="3 4">
    <name type="scientific">endosymbiont of Lamellibrachia luymesi</name>
    <dbReference type="NCBI Taxonomy" id="2200907"/>
    <lineage>
        <taxon>Bacteria</taxon>
        <taxon>Pseudomonadati</taxon>
        <taxon>Pseudomonadota</taxon>
        <taxon>Gammaproteobacteria</taxon>
        <taxon>sulfur-oxidizing symbionts</taxon>
    </lineage>
</organism>